<dbReference type="EMBL" id="CP119952">
    <property type="protein sequence ID" value="WFC95159.1"/>
    <property type="molecule type" value="Genomic_DNA"/>
</dbReference>
<reference evidence="3" key="1">
    <citation type="submission" date="2023-03" db="EMBL/GenBank/DDBJ databases">
        <title>Mating type loci evolution in Malassezia.</title>
        <authorList>
            <person name="Coelho M.A."/>
        </authorList>
    </citation>
    <scope>NUCLEOTIDE SEQUENCE</scope>
    <source>
        <strain evidence="3">CBS 14135</strain>
    </source>
</reference>
<evidence type="ECO:0000313" key="3">
    <source>
        <dbReference type="EMBL" id="WFC95159.1"/>
    </source>
</evidence>
<dbReference type="Proteomes" id="UP001216638">
    <property type="component" value="Chromosome 2"/>
</dbReference>
<sequence>MAKRPRPRKRAKSNAVPDKHEQAAIAQIEKHTKEYEDQAHTEEAAEAAEPAHNEAPSAPSAPPHDAAPAHNDEGAGVSSEDEAKPQKKRKRTRKRRKEAKPGPDPASVPGLSEAAQRAIAYAQTYLRDRDAWKFSKPRQNWLIRHILWSERIFHAAKQLAGVEDDTRRTLPEDLQACIAPALQLPDEGAWIPDEHVAVVAVYLQSIMGLGKQRILETLKAAAETKVPSAPEAAPQTPAAVAPSGTDTAESNEEPATKQTDNTATEATAPAADPAVAVHTDATAWNTLRAARAAETLQWIEAREAAT</sequence>
<evidence type="ECO:0000256" key="1">
    <source>
        <dbReference type="SAM" id="MobiDB-lite"/>
    </source>
</evidence>
<organism evidence="3 4">
    <name type="scientific">Malassezia brasiliensis</name>
    <dbReference type="NCBI Taxonomy" id="1821822"/>
    <lineage>
        <taxon>Eukaryota</taxon>
        <taxon>Fungi</taxon>
        <taxon>Dikarya</taxon>
        <taxon>Basidiomycota</taxon>
        <taxon>Ustilaginomycotina</taxon>
        <taxon>Malasseziomycetes</taxon>
        <taxon>Malasseziales</taxon>
        <taxon>Malasseziaceae</taxon>
        <taxon>Malassezia</taxon>
    </lineage>
</organism>
<gene>
    <name evidence="3" type="ORF">MBRA1_001806</name>
</gene>
<dbReference type="PANTHER" id="PTHR22306:SF2">
    <property type="entry name" value="CHROMOSOME 7 OPEN READING FRAME 50"/>
    <property type="match status" value="1"/>
</dbReference>
<name>A0AAF0INJ6_9BASI</name>
<feature type="compositionally biased region" description="Low complexity" evidence="1">
    <location>
        <begin position="262"/>
        <end position="275"/>
    </location>
</feature>
<feature type="region of interest" description="Disordered" evidence="1">
    <location>
        <begin position="226"/>
        <end position="275"/>
    </location>
</feature>
<evidence type="ECO:0000313" key="4">
    <source>
        <dbReference type="Proteomes" id="UP001216638"/>
    </source>
</evidence>
<dbReference type="AlphaFoldDB" id="A0AAF0INJ6"/>
<feature type="region of interest" description="Disordered" evidence="1">
    <location>
        <begin position="1"/>
        <end position="112"/>
    </location>
</feature>
<feature type="compositionally biased region" description="Low complexity" evidence="1">
    <location>
        <begin position="47"/>
        <end position="69"/>
    </location>
</feature>
<proteinExistence type="predicted"/>
<dbReference type="Pfam" id="PF10180">
    <property type="entry name" value="WKF"/>
    <property type="match status" value="1"/>
</dbReference>
<dbReference type="InterPro" id="IPR019327">
    <property type="entry name" value="WKF"/>
</dbReference>
<protein>
    <recommendedName>
        <fullName evidence="2">WKF domain-containing protein</fullName>
    </recommendedName>
</protein>
<feature type="compositionally biased region" description="Basic residues" evidence="1">
    <location>
        <begin position="1"/>
        <end position="12"/>
    </location>
</feature>
<accession>A0AAF0INJ6</accession>
<feature type="domain" description="WKF" evidence="2">
    <location>
        <begin position="120"/>
        <end position="153"/>
    </location>
</feature>
<feature type="compositionally biased region" description="Basic and acidic residues" evidence="1">
    <location>
        <begin position="17"/>
        <end position="43"/>
    </location>
</feature>
<keyword evidence="4" id="KW-1185">Reference proteome</keyword>
<evidence type="ECO:0000259" key="2">
    <source>
        <dbReference type="Pfam" id="PF10180"/>
    </source>
</evidence>
<dbReference type="PANTHER" id="PTHR22306">
    <property type="entry name" value="CHROMOSOME 7 OPEN READING FRAME 50"/>
    <property type="match status" value="1"/>
</dbReference>
<feature type="compositionally biased region" description="Basic residues" evidence="1">
    <location>
        <begin position="86"/>
        <end position="98"/>
    </location>
</feature>